<proteinExistence type="predicted"/>
<feature type="region of interest" description="Disordered" evidence="1">
    <location>
        <begin position="356"/>
        <end position="395"/>
    </location>
</feature>
<accession>A0A254N4A2</accession>
<evidence type="ECO:0000256" key="1">
    <source>
        <dbReference type="SAM" id="MobiDB-lite"/>
    </source>
</evidence>
<protein>
    <submittedName>
        <fullName evidence="2">Uncharacterized protein</fullName>
    </submittedName>
</protein>
<dbReference type="RefSeq" id="WP_088484510.1">
    <property type="nucleotide sequence ID" value="NZ_NISI01000007.1"/>
</dbReference>
<dbReference type="AlphaFoldDB" id="A0A254N4A2"/>
<sequence length="562" mass="59555">MAHVNLPSTLSVAQWEKLKAPKTPATKLPDELKQLTKLHLALKWDDFDAARLKTADDIEAGQDKLRAAEKAAIKALRSQAETVAAAAADYETKAKADKSVPKDLVAAANAIAKAARLYAAEVAEAVDAAHQALQDKAGKLQADKGDEVDPKQLQQLKAKLLAAMATVRKQQSPRPMRFLIVRGKVNAALALAYAVGTAQEKQLKACLPNEGPYKVIKDKTAEVIWEQKAVTLVSDRVPAGLLKKVQLWMKKTLKLNVRLRLRASSGEVEETEGEDLSESDLKTATEQARQGITKQAVAARLAGLQAGIQAAVQAAKAAPAKSEIPALVTQVAKLVGAGSLGEADELIDEIEVLLEGDSHEADNDSETDNEADEVETTEDAPARPAPKAAPGDDEGRAAFTRRLSALQARIKQALAGASAARVKPLSDGVTQAAKVGRYADANRLLDALEPLLDQGSKAGGGEAARAQALEAWKTRRAAAVSSLKAVATQVAAAKHASSAKAVIELQAVIKNLTPEPASLQQVKDLQRWLADDDVVTDVCELAEDIRTPLLGALDQLHDAIAA</sequence>
<keyword evidence="3" id="KW-1185">Reference proteome</keyword>
<organism evidence="2 3">
    <name type="scientific">Roseateles puraquae</name>
    <dbReference type="NCBI Taxonomy" id="431059"/>
    <lineage>
        <taxon>Bacteria</taxon>
        <taxon>Pseudomonadati</taxon>
        <taxon>Pseudomonadota</taxon>
        <taxon>Betaproteobacteria</taxon>
        <taxon>Burkholderiales</taxon>
        <taxon>Sphaerotilaceae</taxon>
        <taxon>Roseateles</taxon>
    </lineage>
</organism>
<comment type="caution">
    <text evidence="2">The sequence shown here is derived from an EMBL/GenBank/DDBJ whole genome shotgun (WGS) entry which is preliminary data.</text>
</comment>
<dbReference type="Proteomes" id="UP000197446">
    <property type="component" value="Unassembled WGS sequence"/>
</dbReference>
<gene>
    <name evidence="2" type="ORF">CDO81_17465</name>
</gene>
<reference evidence="2 3" key="1">
    <citation type="journal article" date="2007" name="Int. J. Syst. Evol. Microbiol.">
        <title>Description of Pelomonas aquatica sp. nov. and Pelomonas puraquae sp. nov., isolated from industrial and haemodialysis water.</title>
        <authorList>
            <person name="Gomila M."/>
            <person name="Bowien B."/>
            <person name="Falsen E."/>
            <person name="Moore E.R."/>
            <person name="Lalucat J."/>
        </authorList>
    </citation>
    <scope>NUCLEOTIDE SEQUENCE [LARGE SCALE GENOMIC DNA]</scope>
    <source>
        <strain evidence="2 3">CCUG 52769</strain>
    </source>
</reference>
<evidence type="ECO:0000313" key="3">
    <source>
        <dbReference type="Proteomes" id="UP000197446"/>
    </source>
</evidence>
<feature type="compositionally biased region" description="Acidic residues" evidence="1">
    <location>
        <begin position="363"/>
        <end position="378"/>
    </location>
</feature>
<dbReference type="OrthoDB" id="8875107at2"/>
<dbReference type="EMBL" id="NISI01000007">
    <property type="protein sequence ID" value="OWR02620.1"/>
    <property type="molecule type" value="Genomic_DNA"/>
</dbReference>
<name>A0A254N4A2_9BURK</name>
<evidence type="ECO:0000313" key="2">
    <source>
        <dbReference type="EMBL" id="OWR02620.1"/>
    </source>
</evidence>